<evidence type="ECO:0000256" key="10">
    <source>
        <dbReference type="ARBA" id="ARBA00023288"/>
    </source>
</evidence>
<evidence type="ECO:0000256" key="3">
    <source>
        <dbReference type="ARBA" id="ARBA00005720"/>
    </source>
</evidence>
<reference evidence="12" key="1">
    <citation type="submission" date="2022-01" db="EMBL/GenBank/DDBJ databases">
        <authorList>
            <person name="King R."/>
        </authorList>
    </citation>
    <scope>NUCLEOTIDE SEQUENCE</scope>
</reference>
<keyword evidence="5" id="KW-0963">Cytoplasm</keyword>
<evidence type="ECO:0000256" key="2">
    <source>
        <dbReference type="ARBA" id="ARBA00004245"/>
    </source>
</evidence>
<keyword evidence="13" id="KW-1185">Reference proteome</keyword>
<dbReference type="Proteomes" id="UP001152798">
    <property type="component" value="Chromosome 2"/>
</dbReference>
<evidence type="ECO:0000256" key="8">
    <source>
        <dbReference type="ARBA" id="ARBA00023139"/>
    </source>
</evidence>
<dbReference type="AlphaFoldDB" id="A0A9P0E9R2"/>
<keyword evidence="4" id="KW-1003">Cell membrane</keyword>
<evidence type="ECO:0000256" key="1">
    <source>
        <dbReference type="ARBA" id="ARBA00004193"/>
    </source>
</evidence>
<sequence length="90" mass="10159">MASGYQSGDLCSDLWFQIFSCCINQPPQQKRNQRHARIDRSMIGEPTNFQHTGHIGSGDIELVNSQLRAIQKQMQSKGGYELALAQRSYS</sequence>
<dbReference type="Gene3D" id="3.90.810.10">
    <property type="entry name" value="CRIB domain"/>
    <property type="match status" value="1"/>
</dbReference>
<dbReference type="GO" id="GO:0005886">
    <property type="term" value="C:plasma membrane"/>
    <property type="evidence" value="ECO:0007669"/>
    <property type="project" value="UniProtKB-SubCell"/>
</dbReference>
<keyword evidence="8" id="KW-0564">Palmitate</keyword>
<feature type="domain" description="CRIB" evidence="11">
    <location>
        <begin position="43"/>
        <end position="56"/>
    </location>
</feature>
<evidence type="ECO:0000313" key="12">
    <source>
        <dbReference type="EMBL" id="CAH1393425.1"/>
    </source>
</evidence>
<dbReference type="PANTHER" id="PTHR13502">
    <property type="entry name" value="CDC42 SMALL EFFECTOR PROTEIN HOMOLOG"/>
    <property type="match status" value="1"/>
</dbReference>
<evidence type="ECO:0000256" key="5">
    <source>
        <dbReference type="ARBA" id="ARBA00022490"/>
    </source>
</evidence>
<dbReference type="PANTHER" id="PTHR13502:SF6">
    <property type="entry name" value="CDC42 SMALL EFFECTOR PROTEIN HOMOLOG"/>
    <property type="match status" value="1"/>
</dbReference>
<dbReference type="FunFam" id="3.90.810.10:FF:000004">
    <property type="entry name" value="CDC42 small effector protein 2"/>
    <property type="match status" value="1"/>
</dbReference>
<keyword evidence="9" id="KW-0206">Cytoskeleton</keyword>
<dbReference type="OrthoDB" id="5559822at2759"/>
<accession>A0A9P0E9R2</accession>
<dbReference type="GO" id="GO:0031267">
    <property type="term" value="F:small GTPase binding"/>
    <property type="evidence" value="ECO:0007669"/>
    <property type="project" value="InterPro"/>
</dbReference>
<evidence type="ECO:0000256" key="6">
    <source>
        <dbReference type="ARBA" id="ARBA00022960"/>
    </source>
</evidence>
<evidence type="ECO:0000256" key="9">
    <source>
        <dbReference type="ARBA" id="ARBA00023212"/>
    </source>
</evidence>
<dbReference type="PROSITE" id="PS50108">
    <property type="entry name" value="CRIB"/>
    <property type="match status" value="1"/>
</dbReference>
<comment type="subcellular location">
    <subcellularLocation>
        <location evidence="1">Cell membrane</location>
        <topology evidence="1">Lipid-anchor</topology>
    </subcellularLocation>
    <subcellularLocation>
        <location evidence="2">Cytoplasm</location>
        <location evidence="2">Cytoskeleton</location>
    </subcellularLocation>
</comment>
<organism evidence="12 13">
    <name type="scientific">Nezara viridula</name>
    <name type="common">Southern green stink bug</name>
    <name type="synonym">Cimex viridulus</name>
    <dbReference type="NCBI Taxonomy" id="85310"/>
    <lineage>
        <taxon>Eukaryota</taxon>
        <taxon>Metazoa</taxon>
        <taxon>Ecdysozoa</taxon>
        <taxon>Arthropoda</taxon>
        <taxon>Hexapoda</taxon>
        <taxon>Insecta</taxon>
        <taxon>Pterygota</taxon>
        <taxon>Neoptera</taxon>
        <taxon>Paraneoptera</taxon>
        <taxon>Hemiptera</taxon>
        <taxon>Heteroptera</taxon>
        <taxon>Panheteroptera</taxon>
        <taxon>Pentatomomorpha</taxon>
        <taxon>Pentatomoidea</taxon>
        <taxon>Pentatomidae</taxon>
        <taxon>Pentatominae</taxon>
        <taxon>Nezara</taxon>
    </lineage>
</organism>
<evidence type="ECO:0000313" key="13">
    <source>
        <dbReference type="Proteomes" id="UP001152798"/>
    </source>
</evidence>
<dbReference type="EMBL" id="OV725078">
    <property type="protein sequence ID" value="CAH1393425.1"/>
    <property type="molecule type" value="Genomic_DNA"/>
</dbReference>
<keyword evidence="6" id="KW-0133">Cell shape</keyword>
<dbReference type="GO" id="GO:0035023">
    <property type="term" value="P:regulation of Rho protein signal transduction"/>
    <property type="evidence" value="ECO:0007669"/>
    <property type="project" value="InterPro"/>
</dbReference>
<dbReference type="GO" id="GO:0008360">
    <property type="term" value="P:regulation of cell shape"/>
    <property type="evidence" value="ECO:0007669"/>
    <property type="project" value="UniProtKB-KW"/>
</dbReference>
<dbReference type="InterPro" id="IPR036936">
    <property type="entry name" value="CRIB_dom_sf"/>
</dbReference>
<dbReference type="InterPro" id="IPR039056">
    <property type="entry name" value="SPEC"/>
</dbReference>
<comment type="similarity">
    <text evidence="3">Belongs to the CDC42SE/SPEC family.</text>
</comment>
<gene>
    <name evidence="12" type="ORF">NEZAVI_LOCUS4100</name>
</gene>
<evidence type="ECO:0000259" key="11">
    <source>
        <dbReference type="PROSITE" id="PS50108"/>
    </source>
</evidence>
<keyword evidence="7" id="KW-0472">Membrane</keyword>
<proteinExistence type="inferred from homology"/>
<evidence type="ECO:0000256" key="4">
    <source>
        <dbReference type="ARBA" id="ARBA00022475"/>
    </source>
</evidence>
<evidence type="ECO:0000256" key="7">
    <source>
        <dbReference type="ARBA" id="ARBA00023136"/>
    </source>
</evidence>
<dbReference type="InterPro" id="IPR000095">
    <property type="entry name" value="CRIB_dom"/>
</dbReference>
<protein>
    <recommendedName>
        <fullName evidence="11">CRIB domain-containing protein</fullName>
    </recommendedName>
</protein>
<dbReference type="GO" id="GO:0005856">
    <property type="term" value="C:cytoskeleton"/>
    <property type="evidence" value="ECO:0007669"/>
    <property type="project" value="UniProtKB-SubCell"/>
</dbReference>
<name>A0A9P0E9R2_NEZVI</name>
<dbReference type="CDD" id="cd00132">
    <property type="entry name" value="CRIB"/>
    <property type="match status" value="1"/>
</dbReference>
<keyword evidence="10" id="KW-0449">Lipoprotein</keyword>
<dbReference type="Pfam" id="PF00786">
    <property type="entry name" value="PBD"/>
    <property type="match status" value="1"/>
</dbReference>